<dbReference type="PANTHER" id="PTHR31109:SF2">
    <property type="entry name" value="RIBOSOME BIOGENESIS PROTEIN SLX9 HOMOLOG"/>
    <property type="match status" value="1"/>
</dbReference>
<comment type="similarity">
    <text evidence="2">Belongs to the SLX9 family.</text>
</comment>
<dbReference type="Proteomes" id="UP000824782">
    <property type="component" value="Unassembled WGS sequence"/>
</dbReference>
<feature type="compositionally biased region" description="Basic and acidic residues" evidence="5">
    <location>
        <begin position="159"/>
        <end position="176"/>
    </location>
</feature>
<comment type="caution">
    <text evidence="6">The sequence shown here is derived from an EMBL/GenBank/DDBJ whole genome shotgun (WGS) entry which is preliminary data.</text>
</comment>
<evidence type="ECO:0000256" key="4">
    <source>
        <dbReference type="SAM" id="Coils"/>
    </source>
</evidence>
<accession>A0AAV7AC89</accession>
<evidence type="ECO:0008006" key="8">
    <source>
        <dbReference type="Google" id="ProtNLM"/>
    </source>
</evidence>
<dbReference type="AlphaFoldDB" id="A0AAV7AC89"/>
<dbReference type="GO" id="GO:0030688">
    <property type="term" value="C:preribosome, small subunit precursor"/>
    <property type="evidence" value="ECO:0007669"/>
    <property type="project" value="InterPro"/>
</dbReference>
<protein>
    <recommendedName>
        <fullName evidence="8">Protein FAM207A</fullName>
    </recommendedName>
</protein>
<feature type="region of interest" description="Disordered" evidence="5">
    <location>
        <begin position="147"/>
        <end position="185"/>
    </location>
</feature>
<evidence type="ECO:0000313" key="6">
    <source>
        <dbReference type="EMBL" id="KAG8559047.1"/>
    </source>
</evidence>
<dbReference type="GO" id="GO:0005730">
    <property type="term" value="C:nucleolus"/>
    <property type="evidence" value="ECO:0007669"/>
    <property type="project" value="UniProtKB-SubCell"/>
</dbReference>
<dbReference type="InterPro" id="IPR028160">
    <property type="entry name" value="Slx9-like"/>
</dbReference>
<dbReference type="EMBL" id="WNYA01000008">
    <property type="protein sequence ID" value="KAG8559047.1"/>
    <property type="molecule type" value="Genomic_DNA"/>
</dbReference>
<feature type="coiled-coil region" evidence="4">
    <location>
        <begin position="98"/>
        <end position="129"/>
    </location>
</feature>
<comment type="subcellular location">
    <subcellularLocation>
        <location evidence="1">Nucleus</location>
        <location evidence="1">Nucleolus</location>
    </subcellularLocation>
</comment>
<gene>
    <name evidence="6" type="ORF">GDO81_017226</name>
</gene>
<dbReference type="Pfam" id="PF15341">
    <property type="entry name" value="SLX9"/>
    <property type="match status" value="1"/>
</dbReference>
<keyword evidence="7" id="KW-1185">Reference proteome</keyword>
<name>A0AAV7AC89_ENGPU</name>
<organism evidence="6 7">
    <name type="scientific">Engystomops pustulosus</name>
    <name type="common">Tungara frog</name>
    <name type="synonym">Physalaemus pustulosus</name>
    <dbReference type="NCBI Taxonomy" id="76066"/>
    <lineage>
        <taxon>Eukaryota</taxon>
        <taxon>Metazoa</taxon>
        <taxon>Chordata</taxon>
        <taxon>Craniata</taxon>
        <taxon>Vertebrata</taxon>
        <taxon>Euteleostomi</taxon>
        <taxon>Amphibia</taxon>
        <taxon>Batrachia</taxon>
        <taxon>Anura</taxon>
        <taxon>Neobatrachia</taxon>
        <taxon>Hyloidea</taxon>
        <taxon>Leptodactylidae</taxon>
        <taxon>Leiuperinae</taxon>
        <taxon>Engystomops</taxon>
    </lineage>
</organism>
<sequence length="226" mass="25548">MVGKIKRARQKLHVAAIRVDSSGENAPIIPDYKLPGAADLAAPLSWSKPVGGKDWALLSSNVFASTKIEPEKLTQKLEVETKSVVPAKKEEKIILPKKEKIKQRREKWLQKIESLKLDQQARKAQAKRKATPVVGDMQPLMDALAELASASKPKVPRKQPKEAVRKKKPESTDYSKMRPMKKRKIMEEEISRIQELVKMPSYKANPLSAVTEHLMKRMKAEQEEPS</sequence>
<dbReference type="GO" id="GO:0000462">
    <property type="term" value="P:maturation of SSU-rRNA from tricistronic rRNA transcript (SSU-rRNA, 5.8S rRNA, LSU-rRNA)"/>
    <property type="evidence" value="ECO:0007669"/>
    <property type="project" value="InterPro"/>
</dbReference>
<keyword evidence="3" id="KW-0539">Nucleus</keyword>
<dbReference type="PANTHER" id="PTHR31109">
    <property type="entry name" value="PROTEIN FAM207A"/>
    <property type="match status" value="1"/>
</dbReference>
<evidence type="ECO:0000256" key="5">
    <source>
        <dbReference type="SAM" id="MobiDB-lite"/>
    </source>
</evidence>
<evidence type="ECO:0000256" key="1">
    <source>
        <dbReference type="ARBA" id="ARBA00004604"/>
    </source>
</evidence>
<evidence type="ECO:0000313" key="7">
    <source>
        <dbReference type="Proteomes" id="UP000824782"/>
    </source>
</evidence>
<dbReference type="GO" id="GO:0030686">
    <property type="term" value="C:90S preribosome"/>
    <property type="evidence" value="ECO:0007669"/>
    <property type="project" value="InterPro"/>
</dbReference>
<evidence type="ECO:0000256" key="2">
    <source>
        <dbReference type="ARBA" id="ARBA00011022"/>
    </source>
</evidence>
<proteinExistence type="inferred from homology"/>
<reference evidence="6" key="1">
    <citation type="thesis" date="2020" institute="ProQuest LLC" country="789 East Eisenhower Parkway, Ann Arbor, MI, USA">
        <title>Comparative Genomics and Chromosome Evolution.</title>
        <authorList>
            <person name="Mudd A.B."/>
        </authorList>
    </citation>
    <scope>NUCLEOTIDE SEQUENCE</scope>
    <source>
        <strain evidence="6">237g6f4</strain>
        <tissue evidence="6">Blood</tissue>
    </source>
</reference>
<evidence type="ECO:0000256" key="3">
    <source>
        <dbReference type="ARBA" id="ARBA00023242"/>
    </source>
</evidence>
<keyword evidence="4" id="KW-0175">Coiled coil</keyword>